<feature type="region of interest" description="Disordered" evidence="5">
    <location>
        <begin position="1"/>
        <end position="21"/>
    </location>
</feature>
<dbReference type="SUPFAM" id="SSF52540">
    <property type="entry name" value="P-loop containing nucleoside triphosphate hydrolases"/>
    <property type="match status" value="2"/>
</dbReference>
<name>A0AAV3ZGM5_9GAST</name>
<evidence type="ECO:0000256" key="5">
    <source>
        <dbReference type="SAM" id="MobiDB-lite"/>
    </source>
</evidence>
<dbReference type="PROSITE" id="PS51419">
    <property type="entry name" value="RAB"/>
    <property type="match status" value="1"/>
</dbReference>
<evidence type="ECO:0000256" key="4">
    <source>
        <dbReference type="ARBA" id="ARBA00048098"/>
    </source>
</evidence>
<dbReference type="Proteomes" id="UP000735302">
    <property type="component" value="Unassembled WGS sequence"/>
</dbReference>
<dbReference type="AlphaFoldDB" id="A0AAV3ZGM5"/>
<dbReference type="Pfam" id="PF00071">
    <property type="entry name" value="Ras"/>
    <property type="match status" value="2"/>
</dbReference>
<protein>
    <recommendedName>
        <fullName evidence="2">small monomeric GTPase</fullName>
        <ecNumber evidence="2">3.6.5.2</ecNumber>
    </recommendedName>
</protein>
<organism evidence="6 7">
    <name type="scientific">Plakobranchus ocellatus</name>
    <dbReference type="NCBI Taxonomy" id="259542"/>
    <lineage>
        <taxon>Eukaryota</taxon>
        <taxon>Metazoa</taxon>
        <taxon>Spiralia</taxon>
        <taxon>Lophotrochozoa</taxon>
        <taxon>Mollusca</taxon>
        <taxon>Gastropoda</taxon>
        <taxon>Heterobranchia</taxon>
        <taxon>Euthyneura</taxon>
        <taxon>Panpulmonata</taxon>
        <taxon>Sacoglossa</taxon>
        <taxon>Placobranchoidea</taxon>
        <taxon>Plakobranchidae</taxon>
        <taxon>Plakobranchus</taxon>
    </lineage>
</organism>
<sequence>MSNPGSPGESQGSGSPSTLKPYLRRKKSSLGETKIAVVGMSGVGKSALCVRFLTKRFIGEYDQASENKYKCTTILDAESVTFELLDTRSTNEDLGARDDVVRWADGFLLVYSVTSRKTFDNEDLGARDDVVRWADGFLLVYSVTSRKTFDVIPEAKRRLEEMKKAAHVPIVLIANKSDLAHARQVSNEEADMACCFMEVSASEDVTRVVDAFHTLCKEIIDYKRRSRTFLDRVFGLKKS</sequence>
<dbReference type="InterPro" id="IPR051065">
    <property type="entry name" value="Ras-related_GTPase"/>
</dbReference>
<dbReference type="Gene3D" id="3.40.50.300">
    <property type="entry name" value="P-loop containing nucleotide triphosphate hydrolases"/>
    <property type="match status" value="2"/>
</dbReference>
<dbReference type="SMART" id="SM00173">
    <property type="entry name" value="RAS"/>
    <property type="match status" value="1"/>
</dbReference>
<comment type="caution">
    <text evidence="6">The sequence shown here is derived from an EMBL/GenBank/DDBJ whole genome shotgun (WGS) entry which is preliminary data.</text>
</comment>
<gene>
    <name evidence="6" type="ORF">PoB_002025300</name>
</gene>
<dbReference type="EC" id="3.6.5.2" evidence="2"/>
<evidence type="ECO:0000313" key="7">
    <source>
        <dbReference type="Proteomes" id="UP000735302"/>
    </source>
</evidence>
<dbReference type="PRINTS" id="PR00449">
    <property type="entry name" value="RASTRNSFRMNG"/>
</dbReference>
<dbReference type="SMART" id="SM00175">
    <property type="entry name" value="RAB"/>
    <property type="match status" value="1"/>
</dbReference>
<dbReference type="PROSITE" id="PS51421">
    <property type="entry name" value="RAS"/>
    <property type="match status" value="1"/>
</dbReference>
<comment type="similarity">
    <text evidence="1">Belongs to the small GTPase superfamily. Ras family.</text>
</comment>
<feature type="compositionally biased region" description="Low complexity" evidence="5">
    <location>
        <begin position="1"/>
        <end position="17"/>
    </location>
</feature>
<proteinExistence type="inferred from homology"/>
<dbReference type="EMBL" id="BLXT01002363">
    <property type="protein sequence ID" value="GFN93747.1"/>
    <property type="molecule type" value="Genomic_DNA"/>
</dbReference>
<dbReference type="SMART" id="SM00174">
    <property type="entry name" value="RHO"/>
    <property type="match status" value="1"/>
</dbReference>
<accession>A0AAV3ZGM5</accession>
<evidence type="ECO:0000256" key="2">
    <source>
        <dbReference type="ARBA" id="ARBA00011984"/>
    </source>
</evidence>
<dbReference type="GO" id="GO:0003925">
    <property type="term" value="F:G protein activity"/>
    <property type="evidence" value="ECO:0007669"/>
    <property type="project" value="UniProtKB-EC"/>
</dbReference>
<keyword evidence="7" id="KW-1185">Reference proteome</keyword>
<dbReference type="InterPro" id="IPR001806">
    <property type="entry name" value="Small_GTPase"/>
</dbReference>
<dbReference type="PANTHER" id="PTHR45704">
    <property type="entry name" value="RAS-LIKE FAMILY MEMBER 11"/>
    <property type="match status" value="1"/>
</dbReference>
<reference evidence="6 7" key="1">
    <citation type="journal article" date="2021" name="Elife">
        <title>Chloroplast acquisition without the gene transfer in kleptoplastic sea slugs, Plakobranchus ocellatus.</title>
        <authorList>
            <person name="Maeda T."/>
            <person name="Takahashi S."/>
            <person name="Yoshida T."/>
            <person name="Shimamura S."/>
            <person name="Takaki Y."/>
            <person name="Nagai Y."/>
            <person name="Toyoda A."/>
            <person name="Suzuki Y."/>
            <person name="Arimoto A."/>
            <person name="Ishii H."/>
            <person name="Satoh N."/>
            <person name="Nishiyama T."/>
            <person name="Hasebe M."/>
            <person name="Maruyama T."/>
            <person name="Minagawa J."/>
            <person name="Obokata J."/>
            <person name="Shigenobu S."/>
        </authorList>
    </citation>
    <scope>NUCLEOTIDE SEQUENCE [LARGE SCALE GENOMIC DNA]</scope>
</reference>
<evidence type="ECO:0000256" key="3">
    <source>
        <dbReference type="ARBA" id="ARBA00022801"/>
    </source>
</evidence>
<dbReference type="GO" id="GO:0005525">
    <property type="term" value="F:GTP binding"/>
    <property type="evidence" value="ECO:0007669"/>
    <property type="project" value="InterPro"/>
</dbReference>
<evidence type="ECO:0000256" key="1">
    <source>
        <dbReference type="ARBA" id="ARBA00008344"/>
    </source>
</evidence>
<keyword evidence="3" id="KW-0378">Hydrolase</keyword>
<dbReference type="InterPro" id="IPR027417">
    <property type="entry name" value="P-loop_NTPase"/>
</dbReference>
<evidence type="ECO:0000313" key="6">
    <source>
        <dbReference type="EMBL" id="GFN93747.1"/>
    </source>
</evidence>
<comment type="catalytic activity">
    <reaction evidence="4">
        <text>GTP + H2O = GDP + phosphate + H(+)</text>
        <dbReference type="Rhea" id="RHEA:19669"/>
        <dbReference type="ChEBI" id="CHEBI:15377"/>
        <dbReference type="ChEBI" id="CHEBI:15378"/>
        <dbReference type="ChEBI" id="CHEBI:37565"/>
        <dbReference type="ChEBI" id="CHEBI:43474"/>
        <dbReference type="ChEBI" id="CHEBI:58189"/>
        <dbReference type="EC" id="3.6.5.2"/>
    </reaction>
</comment>